<evidence type="ECO:0000313" key="3">
    <source>
        <dbReference type="EMBL" id="KAL3769094.1"/>
    </source>
</evidence>
<feature type="compositionally biased region" description="Low complexity" evidence="1">
    <location>
        <begin position="492"/>
        <end position="503"/>
    </location>
</feature>
<evidence type="ECO:0000313" key="4">
    <source>
        <dbReference type="Proteomes" id="UP001530400"/>
    </source>
</evidence>
<protein>
    <recommendedName>
        <fullName evidence="2">ELMO domain-containing protein</fullName>
    </recommendedName>
</protein>
<dbReference type="Pfam" id="PF04727">
    <property type="entry name" value="ELMO_CED12"/>
    <property type="match status" value="1"/>
</dbReference>
<feature type="compositionally biased region" description="Polar residues" evidence="1">
    <location>
        <begin position="1"/>
        <end position="31"/>
    </location>
</feature>
<dbReference type="PANTHER" id="PTHR12771:SF56">
    <property type="entry name" value="CED-12"/>
    <property type="match status" value="1"/>
</dbReference>
<feature type="domain" description="ELMO" evidence="2">
    <location>
        <begin position="185"/>
        <end position="413"/>
    </location>
</feature>
<evidence type="ECO:0000256" key="1">
    <source>
        <dbReference type="SAM" id="MobiDB-lite"/>
    </source>
</evidence>
<sequence>MANISNHIGNTLPPSTNDSSANNESKATSDNIAAAVSSSSPPPTTTTSTKSGGWGSLNGLLKLPTSLTPSSLTDSFSEANTMIAPLSNFTKSLSHNLTGRASLPDKTTASQVLMFRQLLHTKCRPGLRLSRGFEGTAAQLAVLHMPWWERGIEQSKKMVISYDNLITRLWLSGAIMPYEKGGYASSVSLLDDIGATTTSSTPLDPIDSNGEIDTLINDRGLPPVPHQFWVDRLGFQQDDPVTDFRSGGVLSLAMLVHIVESCPLVHARFVPKHTNNDNLTTAAPSNDPEMSLEQIITEDASVLPFGITCINVTDMLAKFLMFSKSVDKTDALLSAKPFWKMFIDPNAMLILQEVSLDLLCDVCVEIGRERRLARLNEDEKKKDDKSFGQTGKVTVFDFSEIMERTEKRVGDEVLGSGPQNVDELRAVARRVKSKYLLRIQSKEKHTTAKRSSPQIQLSSILPSKESTKNVTNAVIGGVGSLATMWKSNSTVSSEANSQSNASNPDLTGVEPCTPEKEEIEIQYIQSTAAAAEPPQPIADTTEDVLTEAFDLLGGDFSADDLGDHDQDLLDMMDVKVDPSAAFTIDDDDFRI</sequence>
<dbReference type="EMBL" id="JALLPJ020001337">
    <property type="protein sequence ID" value="KAL3769094.1"/>
    <property type="molecule type" value="Genomic_DNA"/>
</dbReference>
<dbReference type="PROSITE" id="PS51335">
    <property type="entry name" value="ELMO"/>
    <property type="match status" value="1"/>
</dbReference>
<accession>A0ABD3N0F4</accession>
<comment type="caution">
    <text evidence="3">The sequence shown here is derived from an EMBL/GenBank/DDBJ whole genome shotgun (WGS) entry which is preliminary data.</text>
</comment>
<dbReference type="PANTHER" id="PTHR12771">
    <property type="entry name" value="ENGULFMENT AND CELL MOTILITY"/>
    <property type="match status" value="1"/>
</dbReference>
<proteinExistence type="predicted"/>
<dbReference type="Proteomes" id="UP001530400">
    <property type="component" value="Unassembled WGS sequence"/>
</dbReference>
<keyword evidence="4" id="KW-1185">Reference proteome</keyword>
<gene>
    <name evidence="3" type="ORF">ACHAWO_013114</name>
</gene>
<feature type="region of interest" description="Disordered" evidence="1">
    <location>
        <begin position="492"/>
        <end position="511"/>
    </location>
</feature>
<feature type="region of interest" description="Disordered" evidence="1">
    <location>
        <begin position="1"/>
        <end position="55"/>
    </location>
</feature>
<organism evidence="3 4">
    <name type="scientific">Cyclotella atomus</name>
    <dbReference type="NCBI Taxonomy" id="382360"/>
    <lineage>
        <taxon>Eukaryota</taxon>
        <taxon>Sar</taxon>
        <taxon>Stramenopiles</taxon>
        <taxon>Ochrophyta</taxon>
        <taxon>Bacillariophyta</taxon>
        <taxon>Coscinodiscophyceae</taxon>
        <taxon>Thalassiosirophycidae</taxon>
        <taxon>Stephanodiscales</taxon>
        <taxon>Stephanodiscaceae</taxon>
        <taxon>Cyclotella</taxon>
    </lineage>
</organism>
<dbReference type="InterPro" id="IPR006816">
    <property type="entry name" value="ELMO_dom"/>
</dbReference>
<evidence type="ECO:0000259" key="2">
    <source>
        <dbReference type="PROSITE" id="PS51335"/>
    </source>
</evidence>
<dbReference type="AlphaFoldDB" id="A0ABD3N0F4"/>
<dbReference type="InterPro" id="IPR050868">
    <property type="entry name" value="ELMO_domain-containing"/>
</dbReference>
<reference evidence="3 4" key="1">
    <citation type="submission" date="2024-10" db="EMBL/GenBank/DDBJ databases">
        <title>Updated reference genomes for cyclostephanoid diatoms.</title>
        <authorList>
            <person name="Roberts W.R."/>
            <person name="Alverson A.J."/>
        </authorList>
    </citation>
    <scope>NUCLEOTIDE SEQUENCE [LARGE SCALE GENOMIC DNA]</scope>
    <source>
        <strain evidence="3 4">AJA010-31</strain>
    </source>
</reference>
<name>A0ABD3N0F4_9STRA</name>